<gene>
    <name evidence="1" type="ORF">JKG61_08175</name>
</gene>
<dbReference type="EMBL" id="JAERTY010000004">
    <property type="protein sequence ID" value="MBL1408721.1"/>
    <property type="molecule type" value="Genomic_DNA"/>
</dbReference>
<dbReference type="RefSeq" id="WP_202102489.1">
    <property type="nucleotide sequence ID" value="NZ_JAERTY010000004.1"/>
</dbReference>
<accession>A0ABS1R1Z7</accession>
<evidence type="ECO:0000313" key="2">
    <source>
        <dbReference type="Proteomes" id="UP000625283"/>
    </source>
</evidence>
<reference evidence="1 2" key="1">
    <citation type="submission" date="2021-01" db="EMBL/GenBank/DDBJ databases">
        <title>C459-1 draft genome sequence.</title>
        <authorList>
            <person name="Zhang X.-F."/>
        </authorList>
    </citation>
    <scope>NUCLEOTIDE SEQUENCE [LARGE SCALE GENOMIC DNA]</scope>
    <source>
        <strain evidence="2">C459-1</strain>
    </source>
</reference>
<organism evidence="1 2">
    <name type="scientific">Sphingobacterium faecale</name>
    <dbReference type="NCBI Taxonomy" id="2803775"/>
    <lineage>
        <taxon>Bacteria</taxon>
        <taxon>Pseudomonadati</taxon>
        <taxon>Bacteroidota</taxon>
        <taxon>Sphingobacteriia</taxon>
        <taxon>Sphingobacteriales</taxon>
        <taxon>Sphingobacteriaceae</taxon>
        <taxon>Sphingobacterium</taxon>
    </lineage>
</organism>
<evidence type="ECO:0000313" key="1">
    <source>
        <dbReference type="EMBL" id="MBL1408721.1"/>
    </source>
</evidence>
<sequence>MKKHLIYMAVLLLIAGCKKEESFEYYRKKAEEKRMEIENLIKTYACGDISDWKVDGVLGSSITTIHYYPVAPTPHAEYLRLKKEYVALVEKSRIPNDNLALIDYYYAPAIAIECIDGSPKVMTAEDYNMEKATAMLNKKLAEVEELTVQNTCNGTEEWYVVSFIKDCESIYIPVNKNDKAMSGKINELQQIIRALQMRIVALDNTQKDCYSYSNNNRSSEVVCENNKPVIKEKRM</sequence>
<keyword evidence="2" id="KW-1185">Reference proteome</keyword>
<name>A0ABS1R1Z7_9SPHI</name>
<dbReference type="PROSITE" id="PS51257">
    <property type="entry name" value="PROKAR_LIPOPROTEIN"/>
    <property type="match status" value="1"/>
</dbReference>
<evidence type="ECO:0008006" key="3">
    <source>
        <dbReference type="Google" id="ProtNLM"/>
    </source>
</evidence>
<proteinExistence type="predicted"/>
<dbReference type="Proteomes" id="UP000625283">
    <property type="component" value="Unassembled WGS sequence"/>
</dbReference>
<comment type="caution">
    <text evidence="1">The sequence shown here is derived from an EMBL/GenBank/DDBJ whole genome shotgun (WGS) entry which is preliminary data.</text>
</comment>
<protein>
    <recommendedName>
        <fullName evidence="3">Lipoprotein</fullName>
    </recommendedName>
</protein>